<accession>A0A1Z8JH27</accession>
<dbReference type="SUPFAM" id="SSF117892">
    <property type="entry name" value="Band 7/SPFH domain"/>
    <property type="match status" value="1"/>
</dbReference>
<gene>
    <name evidence="7" type="ORF">CAS74_005004</name>
</gene>
<feature type="compositionally biased region" description="Polar residues" evidence="4">
    <location>
        <begin position="318"/>
        <end position="349"/>
    </location>
</feature>
<dbReference type="CDD" id="cd12148">
    <property type="entry name" value="fungal_TF_MHR"/>
    <property type="match status" value="1"/>
</dbReference>
<feature type="chain" id="PRO_5012690205" description="Band 7 domain-containing protein" evidence="5">
    <location>
        <begin position="18"/>
        <end position="973"/>
    </location>
</feature>
<comment type="similarity">
    <text evidence="1">Belongs to the prohibitin family.</text>
</comment>
<evidence type="ECO:0000256" key="5">
    <source>
        <dbReference type="SAM" id="SignalP"/>
    </source>
</evidence>
<dbReference type="PRINTS" id="PR00679">
    <property type="entry name" value="PROHIBITIN"/>
</dbReference>
<evidence type="ECO:0000256" key="3">
    <source>
        <dbReference type="ARBA" id="ARBA00063239"/>
    </source>
</evidence>
<evidence type="ECO:0000256" key="4">
    <source>
        <dbReference type="SAM" id="MobiDB-lite"/>
    </source>
</evidence>
<comment type="caution">
    <text evidence="7">The sequence shown here is derived from an EMBL/GenBank/DDBJ whole genome shotgun (WGS) entry which is preliminary data.</text>
</comment>
<dbReference type="AlphaFoldDB" id="A0A1Z8JH27"/>
<dbReference type="GO" id="GO:0005739">
    <property type="term" value="C:mitochondrion"/>
    <property type="evidence" value="ECO:0007669"/>
    <property type="project" value="TreeGrafter"/>
</dbReference>
<dbReference type="InterPro" id="IPR001107">
    <property type="entry name" value="Band_7"/>
</dbReference>
<dbReference type="Gene3D" id="3.30.479.30">
    <property type="entry name" value="Band 7 domain"/>
    <property type="match status" value="1"/>
</dbReference>
<name>A0A1Z8JH27_PICKU</name>
<reference evidence="7 8" key="1">
    <citation type="submission" date="2017-05" db="EMBL/GenBank/DDBJ databases">
        <title>The Genome Sequence of Candida krusei Ckrusei653.</title>
        <authorList>
            <person name="Cuomo C."/>
            <person name="Forche A."/>
            <person name="Young S."/>
            <person name="Abouelleil A."/>
            <person name="Cao P."/>
            <person name="Chapman S."/>
            <person name="Cusick C."/>
            <person name="Shea T."/>
            <person name="Nusbaum C."/>
            <person name="Birren B."/>
        </authorList>
    </citation>
    <scope>NUCLEOTIDE SEQUENCE [LARGE SCALE GENOMIC DNA]</scope>
    <source>
        <strain evidence="7 8">Ckrusei653</strain>
    </source>
</reference>
<dbReference type="PANTHER" id="PTHR23222">
    <property type="entry name" value="PROHIBITIN"/>
    <property type="match status" value="1"/>
</dbReference>
<keyword evidence="5" id="KW-0732">Signal</keyword>
<dbReference type="SMART" id="SM00244">
    <property type="entry name" value="PHB"/>
    <property type="match status" value="1"/>
</dbReference>
<feature type="signal peptide" evidence="5">
    <location>
        <begin position="1"/>
        <end position="17"/>
    </location>
</feature>
<dbReference type="GO" id="GO:0016020">
    <property type="term" value="C:membrane"/>
    <property type="evidence" value="ECO:0007669"/>
    <property type="project" value="InterPro"/>
</dbReference>
<dbReference type="GO" id="GO:0000423">
    <property type="term" value="P:mitophagy"/>
    <property type="evidence" value="ECO:0007669"/>
    <property type="project" value="UniProtKB-ARBA"/>
</dbReference>
<dbReference type="GO" id="GO:0045861">
    <property type="term" value="P:negative regulation of proteolysis"/>
    <property type="evidence" value="ECO:0007669"/>
    <property type="project" value="UniProtKB-ARBA"/>
</dbReference>
<dbReference type="InterPro" id="IPR036013">
    <property type="entry name" value="Band_7/SPFH_dom_sf"/>
</dbReference>
<feature type="domain" description="Band 7" evidence="6">
    <location>
        <begin position="25"/>
        <end position="186"/>
    </location>
</feature>
<evidence type="ECO:0000259" key="6">
    <source>
        <dbReference type="SMART" id="SM00244"/>
    </source>
</evidence>
<dbReference type="Pfam" id="PF01145">
    <property type="entry name" value="Band_7"/>
    <property type="match status" value="1"/>
</dbReference>
<dbReference type="InterPro" id="IPR000163">
    <property type="entry name" value="Prohibitin"/>
</dbReference>
<dbReference type="GO" id="GO:0000001">
    <property type="term" value="P:mitochondrion inheritance"/>
    <property type="evidence" value="ECO:0007669"/>
    <property type="project" value="UniProtKB-ARBA"/>
</dbReference>
<dbReference type="FunFam" id="3.30.479.30:FF:000001">
    <property type="entry name" value="Prohibitin 2"/>
    <property type="match status" value="1"/>
</dbReference>
<dbReference type="GO" id="GO:0007005">
    <property type="term" value="P:mitochondrion organization"/>
    <property type="evidence" value="ECO:0007669"/>
    <property type="project" value="TreeGrafter"/>
</dbReference>
<evidence type="ECO:0000256" key="2">
    <source>
        <dbReference type="ARBA" id="ARBA00057247"/>
    </source>
</evidence>
<dbReference type="PANTHER" id="PTHR23222:SF0">
    <property type="entry name" value="PROHIBITIN 1"/>
    <property type="match status" value="1"/>
</dbReference>
<dbReference type="VEuPathDB" id="FungiDB:C5L36_0B00360"/>
<proteinExistence type="inferred from homology"/>
<comment type="subunit">
    <text evidence="3">The mitochondrial prohibitin complex consists of two subunits (PHB1 and PHB2). The subunits assemble into a membrane-associated ring-shaped supercomplex of approximately 1 mDa. The mitochondrial prohibitin complex interacts with the m-AAA protease, a heterohexamer composed of YTA12/RCA1 and YTA10/AFG3. The mitochondrial prohibitin complex interacts with ATG8 and the interaction may support mitophagosome assembly.</text>
</comment>
<evidence type="ECO:0000313" key="8">
    <source>
        <dbReference type="Proteomes" id="UP000195871"/>
    </source>
</evidence>
<sequence length="973" mass="109007">MSRLANIVSKLAIPVSAAILVADLSLYDVKGGERAVIFDRFSGIKPQVVGEGMNFVIPWLQRPIIYDVKTRPRTINTVTGSKDLQQVSITLRVLHRPDVMKLPAIYQNLGLDYDDRVLPSIGNEILKSIVAQFDAAELIYMREVISNKIRDELAARAANFNIKLEDVSITHMSFGQEFTKAVERKQVAQQEAERAKYLVDKADQERKAAIIRAEGEAEAADHISKALAKAGDGLLLIRRIEASKDIAATLANSPNVAYLPKGGSGDEGGASSQSLSLTLKTGPKPSGNSGISSSVSTRQPKKITKAPSAKVKPAPVVNTITASTANPNARPTSDPNAGSASTSISNSFSPKEATSKNNVETLNSINGMKNLNTYNDFSTYKTWKESKTSSELNTPINYSQFQFPINSPLPNIQPPSLSPSSSSRISVQNFMNPIQTPDGLFNQTNDTHSSGTSNNRHQFNTSLTNVTNKSFEEIIGLPNLGLTMKDIDKFHAFYFNSNTRIFKYSTQRYYNTFIKDPKRILHYSYMIWTMACFYLKEYESMVDRLYVASLAQMNDYWESNRDSFHSDILSYLHALCLKSQFEFLSGREMRAALTISSSIRLTQMYGYDQIDLSPTTLGTPAIFFRSFTLSKEQYESTNTLLQDDGLDQDIPLVEERRRVLWEVYAIDKWSSLVTGLPCALSVDSLSVIFTKLPSPTTFLPLNSDSDIQNSSSNEKNSYYLHEAMQKLDNNQVMLDINSSSSKILLLTISENIIKWCKMFLNMVELETLKSLSSIDSIRSKVDELVKNFESMHNNLLFFDLTTEPLMNIVITNTTTLLYQSVLIKFNSLFDLQLREDPSGNSIAGSEISLFKDILYEVSSMSENIIIRFVKKQRVESHLKKAPVFIVFINSVKSLFQCLAFVYRFNNILNVDIKRKRSLENTIKIASAVINGLPTKTPLVEKTKTIINNGQELLDHSPHLLSFFDSFFDSTKTY</sequence>
<feature type="region of interest" description="Disordered" evidence="4">
    <location>
        <begin position="262"/>
        <end position="356"/>
    </location>
</feature>
<dbReference type="Proteomes" id="UP000195871">
    <property type="component" value="Unassembled WGS sequence"/>
</dbReference>
<dbReference type="EMBL" id="NHMM01000010">
    <property type="protein sequence ID" value="OUT19885.1"/>
    <property type="molecule type" value="Genomic_DNA"/>
</dbReference>
<organism evidence="7 8">
    <name type="scientific">Pichia kudriavzevii</name>
    <name type="common">Yeast</name>
    <name type="synonym">Issatchenkia orientalis</name>
    <dbReference type="NCBI Taxonomy" id="4909"/>
    <lineage>
        <taxon>Eukaryota</taxon>
        <taxon>Fungi</taxon>
        <taxon>Dikarya</taxon>
        <taxon>Ascomycota</taxon>
        <taxon>Saccharomycotina</taxon>
        <taxon>Pichiomycetes</taxon>
        <taxon>Pichiales</taxon>
        <taxon>Pichiaceae</taxon>
        <taxon>Pichia</taxon>
    </lineage>
</organism>
<feature type="compositionally biased region" description="Polar residues" evidence="4">
    <location>
        <begin position="270"/>
        <end position="279"/>
    </location>
</feature>
<protein>
    <recommendedName>
        <fullName evidence="6">Band 7 domain-containing protein</fullName>
    </recommendedName>
</protein>
<dbReference type="VEuPathDB" id="FungiDB:C5L36_0B00350"/>
<feature type="compositionally biased region" description="Low complexity" evidence="4">
    <location>
        <begin position="286"/>
        <end position="296"/>
    </location>
</feature>
<evidence type="ECO:0000313" key="7">
    <source>
        <dbReference type="EMBL" id="OUT19885.1"/>
    </source>
</evidence>
<comment type="function">
    <text evidence="2">Prohibitin probably acts as a holdase/unfoldase for the stabilization of newly synthesized mitochondrial proteins. Involved in mitophagy; may act as an adapter for ATG8 that supports mitophagosome assembly. Negatively regulates the proteolytic processing of ATG32 via the i-AAA protease. Acts as a negative regulator of the m-AAA protease.</text>
</comment>
<evidence type="ECO:0000256" key="1">
    <source>
        <dbReference type="ARBA" id="ARBA00009658"/>
    </source>
</evidence>
<dbReference type="CDD" id="cd03401">
    <property type="entry name" value="SPFH_prohibitin"/>
    <property type="match status" value="1"/>
</dbReference>